<reference evidence="1" key="1">
    <citation type="journal article" date="2003" name="Science">
        <title>In-depth view of structure, activity, and evolution of rice chromosome 10.</title>
        <authorList>
            <consortium name="Rice Chromosome 10 Sequencing Consortium"/>
        </authorList>
    </citation>
    <scope>NUCLEOTIDE SEQUENCE [LARGE SCALE GENOMIC DNA]</scope>
</reference>
<dbReference type="EMBL" id="DP000086">
    <property type="protein sequence ID" value="ABB46581.1"/>
    <property type="molecule type" value="Genomic_DNA"/>
</dbReference>
<dbReference type="AlphaFoldDB" id="Q33BI8"/>
<organism evidence="1">
    <name type="scientific">Oryza sativa subsp. japonica</name>
    <name type="common">Rice</name>
    <dbReference type="NCBI Taxonomy" id="39947"/>
    <lineage>
        <taxon>Eukaryota</taxon>
        <taxon>Viridiplantae</taxon>
        <taxon>Streptophyta</taxon>
        <taxon>Embryophyta</taxon>
        <taxon>Tracheophyta</taxon>
        <taxon>Spermatophyta</taxon>
        <taxon>Magnoliopsida</taxon>
        <taxon>Liliopsida</taxon>
        <taxon>Poales</taxon>
        <taxon>Poaceae</taxon>
        <taxon>BOP clade</taxon>
        <taxon>Oryzoideae</taxon>
        <taxon>Oryzeae</taxon>
        <taxon>Oryzinae</taxon>
        <taxon>Oryza</taxon>
        <taxon>Oryza sativa</taxon>
    </lineage>
</organism>
<proteinExistence type="predicted"/>
<reference evidence="1" key="2">
    <citation type="submission" date="2003-05" db="EMBL/GenBank/DDBJ databases">
        <authorList>
            <person name="Buell C.R."/>
            <person name="Wing R.A."/>
            <person name="McCombie W.R."/>
            <person name="Messing J."/>
            <person name="Yuan Q."/>
            <person name="Ouyang S."/>
        </authorList>
    </citation>
    <scope>NUCLEOTIDE SEQUENCE</scope>
</reference>
<name>Q33BI8_ORYSJ</name>
<accession>Q33BI8</accession>
<sequence length="68" mass="7813">MKVTFDGSYKIPSSVSHPAMTRHRSVTGLNSDPSQVTYVISDHWSVTTRFIRHRVYLTTKMDMDPTQI</sequence>
<reference evidence="1" key="3">
    <citation type="submission" date="2006-07" db="EMBL/GenBank/DDBJ databases">
        <authorList>
            <person name="Buell R."/>
        </authorList>
    </citation>
    <scope>NUCLEOTIDE SEQUENCE</scope>
</reference>
<protein>
    <submittedName>
        <fullName evidence="1">Uncharacterized protein</fullName>
    </submittedName>
</protein>
<gene>
    <name evidence="1" type="ordered locus">LOC_Os10g01490</name>
</gene>
<evidence type="ECO:0000313" key="1">
    <source>
        <dbReference type="EMBL" id="ABB46581.1"/>
    </source>
</evidence>